<dbReference type="InterPro" id="IPR036866">
    <property type="entry name" value="RibonucZ/Hydroxyglut_hydro"/>
</dbReference>
<feature type="domain" description="Metallo-beta-lactamase" evidence="2">
    <location>
        <begin position="44"/>
        <end position="241"/>
    </location>
</feature>
<evidence type="ECO:0000313" key="3">
    <source>
        <dbReference type="EMBL" id="OGG71404.1"/>
    </source>
</evidence>
<evidence type="ECO:0000256" key="1">
    <source>
        <dbReference type="SAM" id="Phobius"/>
    </source>
</evidence>
<keyword evidence="1" id="KW-1133">Transmembrane helix</keyword>
<sequence>MERVRRHIRWYLVLALFIANAFIYYAVFAEKPQGLTVVFFDIGQGDSIFIESPAGNQVLIDGGPNAKVLQELGKVMPLYDRTIDMLILTNPDQDHFAGFLDVLKQYEIATVMEPGTVGKSQMYPEFEKEVTAEGATRVLARRGQVVDLGGEAYLKILFPDLDVSTETPNNGSIVMRLVYGETEVLLTGDATQKVENHLLAIDPTELKSDVLKVGHHGSRTSTGAGFIAAVAPEYAVISLGKDNRYGHPHQETLDTLSKFGVRIFRTGEEGTIIMRSDGVQTEIGNF</sequence>
<dbReference type="STRING" id="1798508.A3A35_01520"/>
<dbReference type="SUPFAM" id="SSF56281">
    <property type="entry name" value="Metallo-hydrolase/oxidoreductase"/>
    <property type="match status" value="1"/>
</dbReference>
<reference evidence="3 4" key="1">
    <citation type="journal article" date="2016" name="Nat. Commun.">
        <title>Thousands of microbial genomes shed light on interconnected biogeochemical processes in an aquifer system.</title>
        <authorList>
            <person name="Anantharaman K."/>
            <person name="Brown C.T."/>
            <person name="Hug L.A."/>
            <person name="Sharon I."/>
            <person name="Castelle C.J."/>
            <person name="Probst A.J."/>
            <person name="Thomas B.C."/>
            <person name="Singh A."/>
            <person name="Wilkins M.J."/>
            <person name="Karaoz U."/>
            <person name="Brodie E.L."/>
            <person name="Williams K.H."/>
            <person name="Hubbard S.S."/>
            <person name="Banfield J.F."/>
        </authorList>
    </citation>
    <scope>NUCLEOTIDE SEQUENCE [LARGE SCALE GENOMIC DNA]</scope>
</reference>
<organism evidence="3 4">
    <name type="scientific">Candidatus Kaiserbacteria bacterium RIFCSPLOWO2_01_FULL_51_21</name>
    <dbReference type="NCBI Taxonomy" id="1798508"/>
    <lineage>
        <taxon>Bacteria</taxon>
        <taxon>Candidatus Kaiseribacteriota</taxon>
    </lineage>
</organism>
<dbReference type="EMBL" id="MFLV01000023">
    <property type="protein sequence ID" value="OGG71404.1"/>
    <property type="molecule type" value="Genomic_DNA"/>
</dbReference>
<dbReference type="Gene3D" id="3.60.15.10">
    <property type="entry name" value="Ribonuclease Z/Hydroxyacylglutathione hydrolase-like"/>
    <property type="match status" value="1"/>
</dbReference>
<evidence type="ECO:0000259" key="2">
    <source>
        <dbReference type="SMART" id="SM00849"/>
    </source>
</evidence>
<dbReference type="PANTHER" id="PTHR30619">
    <property type="entry name" value="DNA INTERNALIZATION/COMPETENCE PROTEIN COMEC/REC2"/>
    <property type="match status" value="1"/>
</dbReference>
<evidence type="ECO:0000313" key="4">
    <source>
        <dbReference type="Proteomes" id="UP000179115"/>
    </source>
</evidence>
<accession>A0A1F6ECJ8</accession>
<feature type="transmembrane region" description="Helical" evidence="1">
    <location>
        <begin position="7"/>
        <end position="27"/>
    </location>
</feature>
<keyword evidence="1" id="KW-0472">Membrane</keyword>
<dbReference type="Pfam" id="PF00753">
    <property type="entry name" value="Lactamase_B"/>
    <property type="match status" value="1"/>
</dbReference>
<dbReference type="InterPro" id="IPR052159">
    <property type="entry name" value="Competence_DNA_uptake"/>
</dbReference>
<gene>
    <name evidence="3" type="ORF">A3A35_01520</name>
</gene>
<dbReference type="CDD" id="cd07731">
    <property type="entry name" value="ComA-like_MBL-fold"/>
    <property type="match status" value="1"/>
</dbReference>
<dbReference type="AlphaFoldDB" id="A0A1F6ECJ8"/>
<name>A0A1F6ECJ8_9BACT</name>
<dbReference type="SMART" id="SM00849">
    <property type="entry name" value="Lactamase_B"/>
    <property type="match status" value="1"/>
</dbReference>
<comment type="caution">
    <text evidence="3">The sequence shown here is derived from an EMBL/GenBank/DDBJ whole genome shotgun (WGS) entry which is preliminary data.</text>
</comment>
<keyword evidence="1" id="KW-0812">Transmembrane</keyword>
<dbReference type="InterPro" id="IPR001279">
    <property type="entry name" value="Metallo-B-lactamas"/>
</dbReference>
<dbReference type="InterPro" id="IPR035681">
    <property type="entry name" value="ComA-like_MBL"/>
</dbReference>
<protein>
    <recommendedName>
        <fullName evidence="2">Metallo-beta-lactamase domain-containing protein</fullName>
    </recommendedName>
</protein>
<dbReference type="PANTHER" id="PTHR30619:SF1">
    <property type="entry name" value="RECOMBINATION PROTEIN 2"/>
    <property type="match status" value="1"/>
</dbReference>
<dbReference type="Proteomes" id="UP000179115">
    <property type="component" value="Unassembled WGS sequence"/>
</dbReference>
<proteinExistence type="predicted"/>